<keyword evidence="3" id="KW-0479">Metal-binding</keyword>
<dbReference type="CDD" id="cd07505">
    <property type="entry name" value="HAD_BPGM-like"/>
    <property type="match status" value="1"/>
</dbReference>
<dbReference type="InterPro" id="IPR036412">
    <property type="entry name" value="HAD-like_sf"/>
</dbReference>
<dbReference type="Gene3D" id="3.40.50.1000">
    <property type="entry name" value="HAD superfamily/HAD-like"/>
    <property type="match status" value="1"/>
</dbReference>
<reference evidence="6 7" key="2">
    <citation type="journal article" date="2003" name="DNA Res.">
        <title>Complete genome structure of Gloeobacter violaceus PCC 7421, a cyanobacterium that lacks thylakoids (supplement).</title>
        <authorList>
            <person name="Nakamura Y."/>
            <person name="Kaneko T."/>
            <person name="Sato S."/>
            <person name="Mimuro M."/>
            <person name="Miyashita H."/>
            <person name="Tsuchiya T."/>
            <person name="Sasamoto S."/>
            <person name="Watanabe A."/>
            <person name="Kawashima K."/>
            <person name="Kishida Y."/>
            <person name="Kiyokawa C."/>
            <person name="Kohara M."/>
            <person name="Matsumoto M."/>
            <person name="Matsuno A."/>
            <person name="Nakazaki N."/>
            <person name="Shimpo S."/>
            <person name="Takeuchi C."/>
            <person name="Yamada M."/>
            <person name="Tabata S."/>
        </authorList>
    </citation>
    <scope>NUCLEOTIDE SEQUENCE [LARGE SCALE GENOMIC DNA]</scope>
    <source>
        <strain evidence="7">ATCC 29082 / PCC 7421</strain>
    </source>
</reference>
<accession>Q7NI39</accession>
<evidence type="ECO:0000256" key="3">
    <source>
        <dbReference type="ARBA" id="ARBA00022723"/>
    </source>
</evidence>
<comment type="cofactor">
    <cofactor evidence="1">
        <name>Mg(2+)</name>
        <dbReference type="ChEBI" id="CHEBI:18420"/>
    </cofactor>
</comment>
<evidence type="ECO:0000313" key="6">
    <source>
        <dbReference type="EMBL" id="BAC90286.1"/>
    </source>
</evidence>
<dbReference type="InterPro" id="IPR006439">
    <property type="entry name" value="HAD-SF_hydro_IA"/>
</dbReference>
<dbReference type="SUPFAM" id="SSF56784">
    <property type="entry name" value="HAD-like"/>
    <property type="match status" value="1"/>
</dbReference>
<dbReference type="InParanoid" id="Q7NI39"/>
<dbReference type="PANTHER" id="PTHR46193:SF18">
    <property type="entry name" value="HEXITOL PHOSPHATASE B"/>
    <property type="match status" value="1"/>
</dbReference>
<evidence type="ECO:0000313" key="7">
    <source>
        <dbReference type="Proteomes" id="UP000000557"/>
    </source>
</evidence>
<evidence type="ECO:0000256" key="1">
    <source>
        <dbReference type="ARBA" id="ARBA00001946"/>
    </source>
</evidence>
<dbReference type="SFLD" id="SFLDG01129">
    <property type="entry name" value="C1.5:_HAD__Beta-PGM__Phosphata"/>
    <property type="match status" value="1"/>
</dbReference>
<dbReference type="AlphaFoldDB" id="Q7NI39"/>
<organism evidence="6 7">
    <name type="scientific">Gloeobacter violaceus (strain ATCC 29082 / PCC 7421)</name>
    <dbReference type="NCBI Taxonomy" id="251221"/>
    <lineage>
        <taxon>Bacteria</taxon>
        <taxon>Bacillati</taxon>
        <taxon>Cyanobacteriota</taxon>
        <taxon>Cyanophyceae</taxon>
        <taxon>Gloeobacterales</taxon>
        <taxon>Gloeobacteraceae</taxon>
        <taxon>Gloeobacter</taxon>
    </lineage>
</organism>
<dbReference type="NCBIfam" id="TIGR01509">
    <property type="entry name" value="HAD-SF-IA-v3"/>
    <property type="match status" value="1"/>
</dbReference>
<sequence>MLAALFFDLDGTLADTDPLHFQAWQELLDELGLAIDRTFYRTRISGRLNPDIVKELLPALSPEESNQFIERKEGRFRELATGLAPLAGALDVLNWANGRGLKYALVSNAPSENARFMLGALKLEKAFATMVLGEEVAAGKPDPLPYRVALERLGVSASRSLAFEDSPSGVRSAVGAGIPTVGIATTHPPENLLELGAKLVIPDFDDPRLWVLLRSAGSLEC</sequence>
<comment type="similarity">
    <text evidence="2">Belongs to the HAD-like hydrolase superfamily. CbbY/CbbZ/Gph/YieH family.</text>
</comment>
<dbReference type="InterPro" id="IPR023214">
    <property type="entry name" value="HAD_sf"/>
</dbReference>
<keyword evidence="4" id="KW-0460">Magnesium</keyword>
<dbReference type="HOGENOM" id="CLU_045011_13_4_3"/>
<dbReference type="RefSeq" id="WP_011142341.1">
    <property type="nucleotide sequence ID" value="NC_005125.1"/>
</dbReference>
<dbReference type="PANTHER" id="PTHR46193">
    <property type="entry name" value="6-PHOSPHOGLUCONATE PHOSPHATASE"/>
    <property type="match status" value="1"/>
</dbReference>
<dbReference type="GO" id="GO:0046872">
    <property type="term" value="F:metal ion binding"/>
    <property type="evidence" value="ECO:0007669"/>
    <property type="project" value="UniProtKB-KW"/>
</dbReference>
<dbReference type="PhylomeDB" id="Q7NI39"/>
<dbReference type="InterPro" id="IPR051600">
    <property type="entry name" value="Beta-PGM-like"/>
</dbReference>
<keyword evidence="5" id="KW-0119">Carbohydrate metabolism</keyword>
<evidence type="ECO:0000256" key="2">
    <source>
        <dbReference type="ARBA" id="ARBA00006171"/>
    </source>
</evidence>
<dbReference type="Proteomes" id="UP000000557">
    <property type="component" value="Chromosome"/>
</dbReference>
<dbReference type="FunCoup" id="Q7NI39">
    <property type="interactions" value="258"/>
</dbReference>
<dbReference type="InterPro" id="IPR023198">
    <property type="entry name" value="PGP-like_dom2"/>
</dbReference>
<evidence type="ECO:0000256" key="5">
    <source>
        <dbReference type="ARBA" id="ARBA00023277"/>
    </source>
</evidence>
<reference evidence="6 7" key="1">
    <citation type="journal article" date="2003" name="DNA Res.">
        <title>Complete genome structure of Gloeobacter violaceus PCC 7421, a cyanobacterium that lacks thylakoids.</title>
        <authorList>
            <person name="Nakamura Y."/>
            <person name="Kaneko T."/>
            <person name="Sato S."/>
            <person name="Mimuro M."/>
            <person name="Miyashita H."/>
            <person name="Tsuchiya T."/>
            <person name="Sasamoto S."/>
            <person name="Watanabe A."/>
            <person name="Kawashima K."/>
            <person name="Kishida Y."/>
            <person name="Kiyokawa C."/>
            <person name="Kohara M."/>
            <person name="Matsumoto M."/>
            <person name="Matsuno A."/>
            <person name="Nakazaki N."/>
            <person name="Shimpo S."/>
            <person name="Takeuchi C."/>
            <person name="Yamada M."/>
            <person name="Tabata S."/>
        </authorList>
    </citation>
    <scope>NUCLEOTIDE SEQUENCE [LARGE SCALE GENOMIC DNA]</scope>
    <source>
        <strain evidence="7">ATCC 29082 / PCC 7421</strain>
    </source>
</reference>
<dbReference type="KEGG" id="gvi:glr2345"/>
<dbReference type="SFLD" id="SFLDG01135">
    <property type="entry name" value="C1.5.6:_HAD__Beta-PGM__Phospha"/>
    <property type="match status" value="1"/>
</dbReference>
<gene>
    <name evidence="6" type="ordered locus">glr2345</name>
</gene>
<dbReference type="EnsemblBacteria" id="BAC90286">
    <property type="protein sequence ID" value="BAC90286"/>
    <property type="gene ID" value="BAC90286"/>
</dbReference>
<dbReference type="STRING" id="251221.gene:10759842"/>
<dbReference type="SFLD" id="SFLDS00003">
    <property type="entry name" value="Haloacid_Dehalogenase"/>
    <property type="match status" value="1"/>
</dbReference>
<dbReference type="GO" id="GO:0003824">
    <property type="term" value="F:catalytic activity"/>
    <property type="evidence" value="ECO:0007669"/>
    <property type="project" value="UniProtKB-ARBA"/>
</dbReference>
<keyword evidence="7" id="KW-1185">Reference proteome</keyword>
<dbReference type="Gene3D" id="1.10.150.240">
    <property type="entry name" value="Putative phosphatase, domain 2"/>
    <property type="match status" value="1"/>
</dbReference>
<name>Q7NI39_GLOVI</name>
<dbReference type="InterPro" id="IPR041492">
    <property type="entry name" value="HAD_2"/>
</dbReference>
<dbReference type="Pfam" id="PF13419">
    <property type="entry name" value="HAD_2"/>
    <property type="match status" value="1"/>
</dbReference>
<proteinExistence type="inferred from homology"/>
<dbReference type="eggNOG" id="COG0637">
    <property type="taxonomic scope" value="Bacteria"/>
</dbReference>
<dbReference type="EMBL" id="BA000045">
    <property type="protein sequence ID" value="BAC90286.1"/>
    <property type="molecule type" value="Genomic_DNA"/>
</dbReference>
<dbReference type="OrthoDB" id="9797743at2"/>
<protein>
    <submittedName>
        <fullName evidence="6">Glr2345 protein</fullName>
    </submittedName>
</protein>
<evidence type="ECO:0000256" key="4">
    <source>
        <dbReference type="ARBA" id="ARBA00022842"/>
    </source>
</evidence>